<dbReference type="Gene3D" id="3.40.1610.10">
    <property type="entry name" value="CV3147-like domain"/>
    <property type="match status" value="1"/>
</dbReference>
<dbReference type="InterPro" id="IPR010318">
    <property type="entry name" value="S-Me-THD_N"/>
</dbReference>
<evidence type="ECO:0000313" key="6">
    <source>
        <dbReference type="Proteomes" id="UP000054321"/>
    </source>
</evidence>
<dbReference type="Pfam" id="PF06032">
    <property type="entry name" value="S-Me-THD_N"/>
    <property type="match status" value="1"/>
</dbReference>
<dbReference type="EMBL" id="KN832871">
    <property type="protein sequence ID" value="KIN05893.1"/>
    <property type="molecule type" value="Genomic_DNA"/>
</dbReference>
<evidence type="ECO:0000259" key="3">
    <source>
        <dbReference type="Pfam" id="PF06032"/>
    </source>
</evidence>
<dbReference type="InterPro" id="IPR045079">
    <property type="entry name" value="Oxoprolinase-like"/>
</dbReference>
<dbReference type="InterPro" id="IPR043129">
    <property type="entry name" value="ATPase_NBD"/>
</dbReference>
<evidence type="ECO:0008006" key="7">
    <source>
        <dbReference type="Google" id="ProtNLM"/>
    </source>
</evidence>
<dbReference type="Pfam" id="PF05378">
    <property type="entry name" value="Hydant_A_N"/>
    <property type="match status" value="1"/>
</dbReference>
<dbReference type="Gene3D" id="2.40.390.10">
    <property type="entry name" value="CV3147-like"/>
    <property type="match status" value="1"/>
</dbReference>
<dbReference type="SUPFAM" id="SSF53067">
    <property type="entry name" value="Actin-like ATPase domain"/>
    <property type="match status" value="2"/>
</dbReference>
<evidence type="ECO:0000259" key="2">
    <source>
        <dbReference type="Pfam" id="PF05378"/>
    </source>
</evidence>
<gene>
    <name evidence="5" type="ORF">OIDMADRAFT_176029</name>
</gene>
<dbReference type="SUPFAM" id="SSF160991">
    <property type="entry name" value="CV3147-like"/>
    <property type="match status" value="1"/>
</dbReference>
<dbReference type="STRING" id="913774.A0A0C3DUW4"/>
<dbReference type="InterPro" id="IPR048350">
    <property type="entry name" value="S-Me-THD-like_C"/>
</dbReference>
<evidence type="ECO:0000259" key="1">
    <source>
        <dbReference type="Pfam" id="PF01968"/>
    </source>
</evidence>
<dbReference type="HOGENOM" id="CLU_007154_0_0_1"/>
<name>A0A0C3DUW4_OIDMZ</name>
<dbReference type="InterPro" id="IPR008040">
    <property type="entry name" value="Hydant_A_N"/>
</dbReference>
<dbReference type="PANTHER" id="PTHR11365">
    <property type="entry name" value="5-OXOPROLINASE RELATED"/>
    <property type="match status" value="1"/>
</dbReference>
<dbReference type="InterPro" id="IPR002821">
    <property type="entry name" value="Hydantoinase_A"/>
</dbReference>
<keyword evidence="6" id="KW-1185">Reference proteome</keyword>
<evidence type="ECO:0000259" key="4">
    <source>
        <dbReference type="Pfam" id="PF20906"/>
    </source>
</evidence>
<sequence length="969" mass="103301">MAAAAPPTRPNSVIGIDVGGTNTDAVILQGDDVLAWHKTPTTADIQHGVELAIEQVMQKANLPGGQVDSQFVNAVLEEDSSKLDKVAVIRLCGPYTRGSPPFVDFPPTLRKLVEGYFGYVDGGYQVDGVPISDLNVKQLQEQAAIIKARSITSIVVIGVYSPSNPRQEDEAKDILAAALGPDFDICCSYDIGRLGFIERENATILNASLRRFARHVIAGFSYAVQKVGKCNLYITLNDGTLSKASAAAQYPVKCFRSGPTNSARGAALLGKAVLEESDDREVLVIDVGGTTTDICALLKTGYPRQSSAFVKIAGVRTNFTLPDVHSIALGGGSIVRQASRTLVGPDSVGAQLEVESVCFGGSTVTATDLVQAKDEALVPEAVKASGLKECLRILEEAIDIVKTKKGDAKVILVGGGSIIIGDHINGVGQVIRPNYFAVANAVGAAIGKISGAIEKMFIPGVRSLDEEIEDAKVLATEKCVTAGGKRGTIEVVEVEAVPISYVTNGATQLYVRVIGDLAEDYEEIREPAEIPPRGEALLKSDLVSTIPNSLTDTHKGSSYDITENIDLKYYRPRIEGDLWYLSEIDIQFLSDGTGILGVGSCGEPYPTYLALLQVLRNGGDLTIRRQDTFPDDGVVLVAGYMGAPSVYTERIPGLNDVTDAMKALLKTAGLETFDAVIPNEIGGLNAFEALLAAHRFGKSALDTDLVARAYPMIYQTVRCLNGVPVTPAALADGAGNEETFPDQLDNLTAEEVMRSAAVRLGSLAGVCINPILGTEAKTLPPNSFSFAWTIGRSIALSRSLKLDPITTLLASHSGVLLFTGKITSVNRYVAKGFTRGNVLLDEISREDPSNIADRAQEAGEPRRALVEFENENLNVVLKEKGKEDRLVAICPDLITFLDLANGAPLGVADYKYGMRISIIALRSPPEWLTGKGLEVGGPRAFGLDIDYKAVSSHGEYGPPKSVWETYGAS</sequence>
<dbReference type="GO" id="GO:0016787">
    <property type="term" value="F:hydrolase activity"/>
    <property type="evidence" value="ECO:0007669"/>
    <property type="project" value="InterPro"/>
</dbReference>
<dbReference type="InterPro" id="IPR027479">
    <property type="entry name" value="S-Me-THD_N_sf"/>
</dbReference>
<dbReference type="InterPro" id="IPR024071">
    <property type="entry name" value="S-Me-THD_C_sf"/>
</dbReference>
<feature type="domain" description="S-Me-THD-like C-terminal" evidence="4">
    <location>
        <begin position="745"/>
        <end position="949"/>
    </location>
</feature>
<dbReference type="Pfam" id="PF20906">
    <property type="entry name" value="S-Me-THD_C"/>
    <property type="match status" value="1"/>
</dbReference>
<accession>A0A0C3DUW4</accession>
<feature type="domain" description="S-Me-THD N-terminal" evidence="3">
    <location>
        <begin position="585"/>
        <end position="739"/>
    </location>
</feature>
<dbReference type="Pfam" id="PF01968">
    <property type="entry name" value="Hydantoinase_A"/>
    <property type="match status" value="1"/>
</dbReference>
<organism evidence="5 6">
    <name type="scientific">Oidiodendron maius (strain Zn)</name>
    <dbReference type="NCBI Taxonomy" id="913774"/>
    <lineage>
        <taxon>Eukaryota</taxon>
        <taxon>Fungi</taxon>
        <taxon>Dikarya</taxon>
        <taxon>Ascomycota</taxon>
        <taxon>Pezizomycotina</taxon>
        <taxon>Leotiomycetes</taxon>
        <taxon>Leotiomycetes incertae sedis</taxon>
        <taxon>Myxotrichaceae</taxon>
        <taxon>Oidiodendron</taxon>
    </lineage>
</organism>
<dbReference type="PANTHER" id="PTHR11365:SF10">
    <property type="entry name" value="HYDANTOINASE_OXOPROLINASE"/>
    <property type="match status" value="1"/>
</dbReference>
<proteinExistence type="predicted"/>
<reference evidence="6" key="2">
    <citation type="submission" date="2015-01" db="EMBL/GenBank/DDBJ databases">
        <title>Evolutionary Origins and Diversification of the Mycorrhizal Mutualists.</title>
        <authorList>
            <consortium name="DOE Joint Genome Institute"/>
            <consortium name="Mycorrhizal Genomics Consortium"/>
            <person name="Kohler A."/>
            <person name="Kuo A."/>
            <person name="Nagy L.G."/>
            <person name="Floudas D."/>
            <person name="Copeland A."/>
            <person name="Barry K.W."/>
            <person name="Cichocki N."/>
            <person name="Veneault-Fourrey C."/>
            <person name="LaButti K."/>
            <person name="Lindquist E.A."/>
            <person name="Lipzen A."/>
            <person name="Lundell T."/>
            <person name="Morin E."/>
            <person name="Murat C."/>
            <person name="Riley R."/>
            <person name="Ohm R."/>
            <person name="Sun H."/>
            <person name="Tunlid A."/>
            <person name="Henrissat B."/>
            <person name="Grigoriev I.V."/>
            <person name="Hibbett D.S."/>
            <person name="Martin F."/>
        </authorList>
    </citation>
    <scope>NUCLEOTIDE SEQUENCE [LARGE SCALE GENOMIC DNA]</scope>
    <source>
        <strain evidence="6">Zn</strain>
    </source>
</reference>
<protein>
    <recommendedName>
        <fullName evidence="7">Hydantoinase/oxoprolinase N-terminal domain-containing protein</fullName>
    </recommendedName>
</protein>
<evidence type="ECO:0000313" key="5">
    <source>
        <dbReference type="EMBL" id="KIN05893.1"/>
    </source>
</evidence>
<dbReference type="InParanoid" id="A0A0C3DUW4"/>
<dbReference type="OrthoDB" id="5404895at2759"/>
<feature type="domain" description="Hydantoinase A/oxoprolinase" evidence="1">
    <location>
        <begin position="199"/>
        <end position="368"/>
    </location>
</feature>
<dbReference type="Proteomes" id="UP000054321">
    <property type="component" value="Unassembled WGS sequence"/>
</dbReference>
<reference evidence="5 6" key="1">
    <citation type="submission" date="2014-04" db="EMBL/GenBank/DDBJ databases">
        <authorList>
            <consortium name="DOE Joint Genome Institute"/>
            <person name="Kuo A."/>
            <person name="Martino E."/>
            <person name="Perotto S."/>
            <person name="Kohler A."/>
            <person name="Nagy L.G."/>
            <person name="Floudas D."/>
            <person name="Copeland A."/>
            <person name="Barry K.W."/>
            <person name="Cichocki N."/>
            <person name="Veneault-Fourrey C."/>
            <person name="LaButti K."/>
            <person name="Lindquist E.A."/>
            <person name="Lipzen A."/>
            <person name="Lundell T."/>
            <person name="Morin E."/>
            <person name="Murat C."/>
            <person name="Sun H."/>
            <person name="Tunlid A."/>
            <person name="Henrissat B."/>
            <person name="Grigoriev I.V."/>
            <person name="Hibbett D.S."/>
            <person name="Martin F."/>
            <person name="Nordberg H.P."/>
            <person name="Cantor M.N."/>
            <person name="Hua S.X."/>
        </authorList>
    </citation>
    <scope>NUCLEOTIDE SEQUENCE [LARGE SCALE GENOMIC DNA]</scope>
    <source>
        <strain evidence="5 6">Zn</strain>
    </source>
</reference>
<dbReference type="AlphaFoldDB" id="A0A0C3DUW4"/>
<feature type="domain" description="Hydantoinase/oxoprolinase N-terminal" evidence="2">
    <location>
        <begin position="14"/>
        <end position="176"/>
    </location>
</feature>